<accession>A0A812JDS0</accession>
<protein>
    <submittedName>
        <fullName evidence="2">Uncharacterized protein</fullName>
    </submittedName>
</protein>
<evidence type="ECO:0000256" key="1">
    <source>
        <dbReference type="SAM" id="MobiDB-lite"/>
    </source>
</evidence>
<proteinExistence type="predicted"/>
<feature type="region of interest" description="Disordered" evidence="1">
    <location>
        <begin position="197"/>
        <end position="235"/>
    </location>
</feature>
<evidence type="ECO:0000313" key="2">
    <source>
        <dbReference type="EMBL" id="CAE7204946.1"/>
    </source>
</evidence>
<comment type="caution">
    <text evidence="2">The sequence shown here is derived from an EMBL/GenBank/DDBJ whole genome shotgun (WGS) entry which is preliminary data.</text>
</comment>
<feature type="compositionally biased region" description="Basic and acidic residues" evidence="1">
    <location>
        <begin position="1"/>
        <end position="10"/>
    </location>
</feature>
<evidence type="ECO:0000313" key="3">
    <source>
        <dbReference type="Proteomes" id="UP000601435"/>
    </source>
</evidence>
<dbReference type="EMBL" id="CAJNJA010006080">
    <property type="protein sequence ID" value="CAE7204946.1"/>
    <property type="molecule type" value="Genomic_DNA"/>
</dbReference>
<organism evidence="2 3">
    <name type="scientific">Symbiodinium necroappetens</name>
    <dbReference type="NCBI Taxonomy" id="1628268"/>
    <lineage>
        <taxon>Eukaryota</taxon>
        <taxon>Sar</taxon>
        <taxon>Alveolata</taxon>
        <taxon>Dinophyceae</taxon>
        <taxon>Suessiales</taxon>
        <taxon>Symbiodiniaceae</taxon>
        <taxon>Symbiodinium</taxon>
    </lineage>
</organism>
<gene>
    <name evidence="2" type="ORF">SNEC2469_LOCUS1721</name>
</gene>
<keyword evidence="3" id="KW-1185">Reference proteome</keyword>
<dbReference type="Proteomes" id="UP000601435">
    <property type="component" value="Unassembled WGS sequence"/>
</dbReference>
<feature type="region of interest" description="Disordered" evidence="1">
    <location>
        <begin position="1"/>
        <end position="28"/>
    </location>
</feature>
<name>A0A812JDS0_9DINO</name>
<sequence>MALESERQELGDLAVKAESAPPDPGQVDAPALASLAEEIEVRLGALREDATVLLDGIMSEDANSEAAPDLASLATTRDLRSESSVDSAEEAIEVATTLGVDTGAAEERLASVRRMLSVRVVWDTAVRFFLLPLRVSFKALVQQVAVRFRLPKKAPPLQLCWREAEECYPLDGEAAWEECLARRGLAERPGRLELQVLNRSKPPQRRRKAEGPSKGAGVDGVGVAGRPSPLDVSRTGPTDAMFLITGTQALPGPTPTMSADFCISPDLRYSPSNDAPRGRTYLTRRKKPSGRAWAMSTGREQPVSWLVVGLRHASHSYNLQSGPERCRPG</sequence>
<dbReference type="AlphaFoldDB" id="A0A812JDS0"/>
<reference evidence="2" key="1">
    <citation type="submission" date="2021-02" db="EMBL/GenBank/DDBJ databases">
        <authorList>
            <person name="Dougan E. K."/>
            <person name="Rhodes N."/>
            <person name="Thang M."/>
            <person name="Chan C."/>
        </authorList>
    </citation>
    <scope>NUCLEOTIDE SEQUENCE</scope>
</reference>
<dbReference type="OrthoDB" id="10373170at2759"/>